<accession>A0A8H2XL06</accession>
<dbReference type="SUPFAM" id="SSF56112">
    <property type="entry name" value="Protein kinase-like (PK-like)"/>
    <property type="match status" value="1"/>
</dbReference>
<dbReference type="Pfam" id="PF01636">
    <property type="entry name" value="APH"/>
    <property type="match status" value="1"/>
</dbReference>
<protein>
    <recommendedName>
        <fullName evidence="2">Aminoglycoside phosphotransferase domain-containing protein</fullName>
    </recommendedName>
</protein>
<feature type="domain" description="Aminoglycoside phosphotransferase" evidence="2">
    <location>
        <begin position="109"/>
        <end position="301"/>
    </location>
</feature>
<feature type="region of interest" description="Disordered" evidence="1">
    <location>
        <begin position="1"/>
        <end position="24"/>
    </location>
</feature>
<dbReference type="EMBL" id="CAJMWX010000749">
    <property type="protein sequence ID" value="CAE6426781.1"/>
    <property type="molecule type" value="Genomic_DNA"/>
</dbReference>
<evidence type="ECO:0000313" key="4">
    <source>
        <dbReference type="Proteomes" id="UP000663888"/>
    </source>
</evidence>
<proteinExistence type="predicted"/>
<name>A0A8H2XL06_9AGAM</name>
<dbReference type="Proteomes" id="UP000663888">
    <property type="component" value="Unassembled WGS sequence"/>
</dbReference>
<dbReference type="Gene3D" id="3.90.1200.10">
    <property type="match status" value="1"/>
</dbReference>
<dbReference type="InterPro" id="IPR051678">
    <property type="entry name" value="AGP_Transferase"/>
</dbReference>
<evidence type="ECO:0000256" key="1">
    <source>
        <dbReference type="SAM" id="MobiDB-lite"/>
    </source>
</evidence>
<dbReference type="PANTHER" id="PTHR21310">
    <property type="entry name" value="AMINOGLYCOSIDE PHOSPHOTRANSFERASE-RELATED-RELATED"/>
    <property type="match status" value="1"/>
</dbReference>
<organism evidence="3 4">
    <name type="scientific">Rhizoctonia solani</name>
    <dbReference type="NCBI Taxonomy" id="456999"/>
    <lineage>
        <taxon>Eukaryota</taxon>
        <taxon>Fungi</taxon>
        <taxon>Dikarya</taxon>
        <taxon>Basidiomycota</taxon>
        <taxon>Agaricomycotina</taxon>
        <taxon>Agaricomycetes</taxon>
        <taxon>Cantharellales</taxon>
        <taxon>Ceratobasidiaceae</taxon>
        <taxon>Rhizoctonia</taxon>
    </lineage>
</organism>
<dbReference type="InterPro" id="IPR011009">
    <property type="entry name" value="Kinase-like_dom_sf"/>
</dbReference>
<comment type="caution">
    <text evidence="3">The sequence shown here is derived from an EMBL/GenBank/DDBJ whole genome shotgun (WGS) entry which is preliminary data.</text>
</comment>
<sequence length="326" mass="36783">MIRGLDPNGPGSGANIDATQTPFDTPKRDICFPSDLPSGESIIFKDSSFFRRNGSTSVLPSPSDILAEAHRRGVVNKHNPPPIHYPLLGLTVKYGRTVPITEGQCLWALRRLPGNIVPAPEVYGWEKEGGFSYIYMEHIPGVPLSDRWDSLSETDKRGICYQLRDIVARFRAIQPDGERFIGSVTRQALLDVAFTDSASPPVGPFPSVATFHDLFVKLPRPHKCDPNDPPHPFRGNLPDEVPIVFTHGDLHRSNVIISSPEEGGRPFVKSIIDWGQAGWYPSYWEYCKARWTADWTEEWVTIFIPLFLDSFDCYKYWDYFLLSMGV</sequence>
<evidence type="ECO:0000259" key="2">
    <source>
        <dbReference type="Pfam" id="PF01636"/>
    </source>
</evidence>
<dbReference type="InterPro" id="IPR002575">
    <property type="entry name" value="Aminoglycoside_PTrfase"/>
</dbReference>
<reference evidence="3" key="1">
    <citation type="submission" date="2021-01" db="EMBL/GenBank/DDBJ databases">
        <authorList>
            <person name="Kaushik A."/>
        </authorList>
    </citation>
    <scope>NUCLEOTIDE SEQUENCE</scope>
    <source>
        <strain evidence="3">AG4-R118</strain>
    </source>
</reference>
<gene>
    <name evidence="3" type="ORF">RDB_LOCUS29501</name>
</gene>
<evidence type="ECO:0000313" key="3">
    <source>
        <dbReference type="EMBL" id="CAE6426781.1"/>
    </source>
</evidence>
<dbReference type="PANTHER" id="PTHR21310:SF54">
    <property type="entry name" value="AMINOGLYCOSIDE PHOSPHOTRANSFERASE DOMAIN-CONTAINING PROTEIN"/>
    <property type="match status" value="1"/>
</dbReference>
<dbReference type="AlphaFoldDB" id="A0A8H2XL06"/>